<dbReference type="Proteomes" id="UP000824782">
    <property type="component" value="Unassembled WGS sequence"/>
</dbReference>
<reference evidence="1" key="1">
    <citation type="thesis" date="2020" institute="ProQuest LLC" country="789 East Eisenhower Parkway, Ann Arbor, MI, USA">
        <title>Comparative Genomics and Chromosome Evolution.</title>
        <authorList>
            <person name="Mudd A.B."/>
        </authorList>
    </citation>
    <scope>NUCLEOTIDE SEQUENCE</scope>
    <source>
        <strain evidence="1">237g6f4</strain>
        <tissue evidence="1">Blood</tissue>
    </source>
</reference>
<accession>A0AAV7CIU4</accession>
<protein>
    <submittedName>
        <fullName evidence="1">Uncharacterized protein</fullName>
    </submittedName>
</protein>
<name>A0AAV7CIU4_ENGPU</name>
<comment type="caution">
    <text evidence="1">The sequence shown here is derived from an EMBL/GenBank/DDBJ whole genome shotgun (WGS) entry which is preliminary data.</text>
</comment>
<dbReference type="AlphaFoldDB" id="A0AAV7CIU4"/>
<keyword evidence="2" id="KW-1185">Reference proteome</keyword>
<evidence type="ECO:0000313" key="1">
    <source>
        <dbReference type="EMBL" id="KAG8584536.1"/>
    </source>
</evidence>
<gene>
    <name evidence="1" type="ORF">GDO81_004651</name>
</gene>
<sequence length="118" mass="13233">MDNAFIRRRRLSADTPMIDSQERAVHGVHGLYSLHGRPLSQFIASTESIVQTSLLRESHLRQSISSRLQILMITENCFTAYYMRTTGKTKCSVNDIGIQCAATSMPVNGKFLKTPLCL</sequence>
<organism evidence="1 2">
    <name type="scientific">Engystomops pustulosus</name>
    <name type="common">Tungara frog</name>
    <name type="synonym">Physalaemus pustulosus</name>
    <dbReference type="NCBI Taxonomy" id="76066"/>
    <lineage>
        <taxon>Eukaryota</taxon>
        <taxon>Metazoa</taxon>
        <taxon>Chordata</taxon>
        <taxon>Craniata</taxon>
        <taxon>Vertebrata</taxon>
        <taxon>Euteleostomi</taxon>
        <taxon>Amphibia</taxon>
        <taxon>Batrachia</taxon>
        <taxon>Anura</taxon>
        <taxon>Neobatrachia</taxon>
        <taxon>Hyloidea</taxon>
        <taxon>Leptodactylidae</taxon>
        <taxon>Leiuperinae</taxon>
        <taxon>Engystomops</taxon>
    </lineage>
</organism>
<dbReference type="EMBL" id="WNYA01000002">
    <property type="protein sequence ID" value="KAG8584536.1"/>
    <property type="molecule type" value="Genomic_DNA"/>
</dbReference>
<evidence type="ECO:0000313" key="2">
    <source>
        <dbReference type="Proteomes" id="UP000824782"/>
    </source>
</evidence>
<proteinExistence type="predicted"/>